<dbReference type="InterPro" id="IPR017961">
    <property type="entry name" value="DNA_pol_Y-fam_little_finger"/>
</dbReference>
<dbReference type="PROSITE" id="PS50173">
    <property type="entry name" value="UMUC"/>
    <property type="match status" value="1"/>
</dbReference>
<dbReference type="AlphaFoldDB" id="A0A516AG96"/>
<dbReference type="Gene3D" id="3.30.70.270">
    <property type="match status" value="1"/>
</dbReference>
<evidence type="ECO:0000259" key="3">
    <source>
        <dbReference type="PROSITE" id="PS50173"/>
    </source>
</evidence>
<protein>
    <submittedName>
        <fullName evidence="4">DNA polymerase iota</fullName>
    </submittedName>
</protein>
<feature type="compositionally biased region" description="Low complexity" evidence="1">
    <location>
        <begin position="633"/>
        <end position="645"/>
    </location>
</feature>
<feature type="region of interest" description="Disordered" evidence="1">
    <location>
        <begin position="1"/>
        <end position="110"/>
    </location>
</feature>
<organism evidence="4">
    <name type="scientific">Lingulaulax polyedra</name>
    <name type="common">Dinoflagellate</name>
    <name type="synonym">Lingulodinium polyedra</name>
    <dbReference type="NCBI Taxonomy" id="160621"/>
    <lineage>
        <taxon>Eukaryota</taxon>
        <taxon>Sar</taxon>
        <taxon>Alveolata</taxon>
        <taxon>Dinophyceae</taxon>
        <taxon>Gonyaulacales</taxon>
        <taxon>Lingulodiniaceae</taxon>
        <taxon>Lingulaulax</taxon>
    </lineage>
</organism>
<feature type="domain" description="UBA" evidence="2">
    <location>
        <begin position="667"/>
        <end position="710"/>
    </location>
</feature>
<reference evidence="4" key="1">
    <citation type="journal article" date="2019" name="Microorganisms">
        <title>DNA Damage Response Pathways in Dinoflagellates.</title>
        <authorList>
            <person name="Li C."/>
            <person name="Wong J."/>
        </authorList>
    </citation>
    <scope>NUCLEOTIDE SEQUENCE</scope>
</reference>
<dbReference type="InterPro" id="IPR043128">
    <property type="entry name" value="Rev_trsase/Diguanyl_cyclase"/>
</dbReference>
<dbReference type="Gene3D" id="1.10.150.20">
    <property type="entry name" value="5' to 3' exonuclease, C-terminal subdomain"/>
    <property type="match status" value="1"/>
</dbReference>
<feature type="region of interest" description="Disordered" evidence="1">
    <location>
        <begin position="712"/>
        <end position="757"/>
    </location>
</feature>
<feature type="compositionally biased region" description="Pro residues" evidence="1">
    <location>
        <begin position="646"/>
        <end position="660"/>
    </location>
</feature>
<evidence type="ECO:0000259" key="2">
    <source>
        <dbReference type="PROSITE" id="PS50030"/>
    </source>
</evidence>
<dbReference type="GO" id="GO:0019985">
    <property type="term" value="P:translesion synthesis"/>
    <property type="evidence" value="ECO:0007669"/>
    <property type="project" value="TreeGrafter"/>
</dbReference>
<dbReference type="Pfam" id="PF00817">
    <property type="entry name" value="IMS"/>
    <property type="match status" value="1"/>
</dbReference>
<dbReference type="GO" id="GO:0003684">
    <property type="term" value="F:damaged DNA binding"/>
    <property type="evidence" value="ECO:0007669"/>
    <property type="project" value="InterPro"/>
</dbReference>
<dbReference type="Gene3D" id="3.30.1490.100">
    <property type="entry name" value="DNA polymerase, Y-family, little finger domain"/>
    <property type="match status" value="1"/>
</dbReference>
<dbReference type="SUPFAM" id="SSF56672">
    <property type="entry name" value="DNA/RNA polymerases"/>
    <property type="match status" value="1"/>
</dbReference>
<feature type="compositionally biased region" description="Polar residues" evidence="1">
    <location>
        <begin position="38"/>
        <end position="50"/>
    </location>
</feature>
<dbReference type="PROSITE" id="PS50030">
    <property type="entry name" value="UBA"/>
    <property type="match status" value="1"/>
</dbReference>
<dbReference type="Gene3D" id="1.10.8.10">
    <property type="entry name" value="DNA helicase RuvA subunit, C-terminal domain"/>
    <property type="match status" value="1"/>
</dbReference>
<accession>A0A516AG96</accession>
<dbReference type="InterPro" id="IPR009060">
    <property type="entry name" value="UBA-like_sf"/>
</dbReference>
<dbReference type="InterPro" id="IPR043502">
    <property type="entry name" value="DNA/RNA_pol_sf"/>
</dbReference>
<dbReference type="Gene3D" id="3.40.1170.60">
    <property type="match status" value="1"/>
</dbReference>
<dbReference type="PANTHER" id="PTHR46404">
    <property type="entry name" value="DNA POLYMERASE IOTA"/>
    <property type="match status" value="1"/>
</dbReference>
<feature type="region of interest" description="Disordered" evidence="1">
    <location>
        <begin position="567"/>
        <end position="597"/>
    </location>
</feature>
<dbReference type="SMART" id="SM00165">
    <property type="entry name" value="UBA"/>
    <property type="match status" value="1"/>
</dbReference>
<dbReference type="GO" id="GO:0006281">
    <property type="term" value="P:DNA repair"/>
    <property type="evidence" value="ECO:0007669"/>
    <property type="project" value="InterPro"/>
</dbReference>
<evidence type="ECO:0000256" key="1">
    <source>
        <dbReference type="SAM" id="MobiDB-lite"/>
    </source>
</evidence>
<dbReference type="InterPro" id="IPR001126">
    <property type="entry name" value="UmuC"/>
</dbReference>
<feature type="domain" description="UmuC" evidence="3">
    <location>
        <begin position="122"/>
        <end position="356"/>
    </location>
</feature>
<name>A0A516AG96_LINPO</name>
<proteinExistence type="evidence at transcript level"/>
<dbReference type="Pfam" id="PF11799">
    <property type="entry name" value="IMS_C"/>
    <property type="match status" value="1"/>
</dbReference>
<dbReference type="GO" id="GO:0003887">
    <property type="term" value="F:DNA-directed DNA polymerase activity"/>
    <property type="evidence" value="ECO:0007669"/>
    <property type="project" value="TreeGrafter"/>
</dbReference>
<feature type="compositionally biased region" description="Low complexity" evidence="1">
    <location>
        <begin position="26"/>
        <end position="37"/>
    </location>
</feature>
<dbReference type="Pfam" id="PF00627">
    <property type="entry name" value="UBA"/>
    <property type="match status" value="1"/>
</dbReference>
<dbReference type="InterPro" id="IPR015940">
    <property type="entry name" value="UBA"/>
</dbReference>
<dbReference type="InterPro" id="IPR036775">
    <property type="entry name" value="DNA_pol_Y-fam_lit_finger_sf"/>
</dbReference>
<dbReference type="SUPFAM" id="SSF46934">
    <property type="entry name" value="UBA-like"/>
    <property type="match status" value="1"/>
</dbReference>
<evidence type="ECO:0000313" key="4">
    <source>
        <dbReference type="EMBL" id="QDO16334.1"/>
    </source>
</evidence>
<sequence>MLQCPPGEGDRPPAVPPPPGTGPAGGDAPEAAGRPRASSTPQQHQPQTLESFFGGGPAGRRQGSAVAQGPLVRPPPRRHNVLTSQMISGEGGEASDAQRATPGACASSSGSASELLRSARCIAAIDMDCFYAQCEELRNPALRGKPVGVQQKMLVITSNYAARAFGIEKGDSIRVVKEKCPEIVICNGEDLAFYAEVSQRFFDTASRLVPRVEKLGLDEIFVDLTELVAERLAALQSRAAEATVSLGGLGFLYPVQGCPEPARDFSFPRDWPGLDEEGRCQVRLDLAAAACQEVRDAILQEVGLSSSAGISVSKLLAKLVASWRKPAKQTVFLPTSDRLAQLLPDTLPVQKIPGVGFSSTQKCHELGISSIGDFLAALEAPRTSTTAQALFARFDGSALDAMRARFLGVDEAEVKPSGPPKSCSAEDSFWQSPLQSDAQVAASLEALARKLLTKVRSDERRFGCRSLATLAVSLRHAPRAGDSESPRRERRQMHLGLARAASGQGSAAAELPANSLPSAEASAARGIAQHAFGLFRKMVPQGPFAINILNLQVQFGDAVPSSQRQLCFAPRKGPSPSKAVDATAKPPSDRGPLPPAALAEGASVCISGSSDEEALVGSGSRKPSHQLDPAVVHQPQPQPQLQHQPQPLPQPQPEPQPQPPHASSRGALAETTSAARQDLLAMGFAPSEVTEALQRSAGDLQTAVEWLLRGRGTASCGSPEQAAKRPSQTDQSGLFKRPRHDGDSPAAGSEGAIVILD</sequence>
<feature type="region of interest" description="Disordered" evidence="1">
    <location>
        <begin position="610"/>
        <end position="680"/>
    </location>
</feature>
<dbReference type="EMBL" id="MN125867">
    <property type="protein sequence ID" value="QDO16334.1"/>
    <property type="molecule type" value="mRNA"/>
</dbReference>
<dbReference type="PANTHER" id="PTHR46404:SF1">
    <property type="entry name" value="DNA POLYMERASE IOTA"/>
    <property type="match status" value="1"/>
</dbReference>